<evidence type="ECO:0000313" key="2">
    <source>
        <dbReference type="EMBL" id="KAF4948016.1"/>
    </source>
</evidence>
<reference evidence="2" key="2">
    <citation type="submission" date="2020-05" db="EMBL/GenBank/DDBJ databases">
        <authorList>
            <person name="Kim H.-S."/>
            <person name="Proctor R.H."/>
            <person name="Brown D.W."/>
        </authorList>
    </citation>
    <scope>NUCLEOTIDE SEQUENCE</scope>
    <source>
        <strain evidence="2">NRRL 45417</strain>
    </source>
</reference>
<name>A0A8H4WS53_9HYPO</name>
<comment type="caution">
    <text evidence="2">The sequence shown here is derived from an EMBL/GenBank/DDBJ whole genome shotgun (WGS) entry which is preliminary data.</text>
</comment>
<dbReference type="EMBL" id="JABFAI010000273">
    <property type="protein sequence ID" value="KAF4948016.1"/>
    <property type="molecule type" value="Genomic_DNA"/>
</dbReference>
<keyword evidence="3" id="KW-1185">Reference proteome</keyword>
<dbReference type="InterPro" id="IPR000477">
    <property type="entry name" value="RT_dom"/>
</dbReference>
<dbReference type="Proteomes" id="UP000604273">
    <property type="component" value="Unassembled WGS sequence"/>
</dbReference>
<sequence>MLVSVITPYLEVCFETCLLLKYHPSSFKHAITVMIPKGGKPPSLPGSWRPLALLSCTSKVFETVIENRLQELVTRFKLLPKTQYGLSGKPTTMALQYFLNPIYSAWTRNPKRYASLLSIDFKDAYDRVNHRSSSRYSKILAYLMASVDSCLIPELPCHCVETSRPEAEKVLDPHRHSSGQPSFAYLVPLLHRPDALHDLGRDLEGRETYKFELVKFYAFAYIDDTYNMVASPSYEENVKALNFVRDLILEWADAVGATFSTGKYHLMHFKPSWSCEEDYKLPVDIQGHNTENEPATEIKMLGVIVDHRLQWTGHVTKIAARVKLLVFRLGRLSNFISGPSLDAMVQLYITKIRATITYVCPAWLCYGDYQDLDCCLSGLDNIQWHMENDQVKPLWGFNEANIEKLERLQSFRSQKASGALKKIPRIMFETELAVEDIKTVLVRLVTAHRARILNSPEHDMLEEVRNDLDEGRQKVEVVSPPIRTLQ</sequence>
<dbReference type="PANTHER" id="PTHR33481:SF1">
    <property type="entry name" value="ENDONUCLEASE_EXONUCLEASE_PHOSPHATASE DOMAIN-CONTAINING PROTEIN-RELATED"/>
    <property type="match status" value="1"/>
</dbReference>
<protein>
    <recommendedName>
        <fullName evidence="1">Reverse transcriptase domain-containing protein</fullName>
    </recommendedName>
</protein>
<feature type="domain" description="Reverse transcriptase" evidence="1">
    <location>
        <begin position="16"/>
        <end position="316"/>
    </location>
</feature>
<proteinExistence type="predicted"/>
<accession>A0A8H4WS53</accession>
<dbReference type="AlphaFoldDB" id="A0A8H4WS53"/>
<reference evidence="2" key="1">
    <citation type="journal article" date="2020" name="BMC Genomics">
        <title>Correction to: Identification and distribution of gene clusters required for synthesis of sphingolipid metabolism inhibitors in diverse species of the filamentous fungus Fusarium.</title>
        <authorList>
            <person name="Kim H.S."/>
            <person name="Lohmar J.M."/>
            <person name="Busman M."/>
            <person name="Brown D.W."/>
            <person name="Naumann T.A."/>
            <person name="Divon H.H."/>
            <person name="Lysoe E."/>
            <person name="Uhlig S."/>
            <person name="Proctor R.H."/>
        </authorList>
    </citation>
    <scope>NUCLEOTIDE SEQUENCE</scope>
    <source>
        <strain evidence="2">NRRL 45417</strain>
    </source>
</reference>
<gene>
    <name evidence="2" type="ORF">FGADI_10011</name>
</gene>
<dbReference type="PANTHER" id="PTHR33481">
    <property type="entry name" value="REVERSE TRANSCRIPTASE"/>
    <property type="match status" value="1"/>
</dbReference>
<dbReference type="CDD" id="cd01650">
    <property type="entry name" value="RT_nLTR_like"/>
    <property type="match status" value="1"/>
</dbReference>
<dbReference type="OrthoDB" id="4842715at2759"/>
<evidence type="ECO:0000313" key="3">
    <source>
        <dbReference type="Proteomes" id="UP000604273"/>
    </source>
</evidence>
<organism evidence="2 3">
    <name type="scientific">Fusarium gaditjirri</name>
    <dbReference type="NCBI Taxonomy" id="282569"/>
    <lineage>
        <taxon>Eukaryota</taxon>
        <taxon>Fungi</taxon>
        <taxon>Dikarya</taxon>
        <taxon>Ascomycota</taxon>
        <taxon>Pezizomycotina</taxon>
        <taxon>Sordariomycetes</taxon>
        <taxon>Hypocreomycetidae</taxon>
        <taxon>Hypocreales</taxon>
        <taxon>Nectriaceae</taxon>
        <taxon>Fusarium</taxon>
        <taxon>Fusarium nisikadoi species complex</taxon>
    </lineage>
</organism>
<dbReference type="Pfam" id="PF00078">
    <property type="entry name" value="RVT_1"/>
    <property type="match status" value="1"/>
</dbReference>
<evidence type="ECO:0000259" key="1">
    <source>
        <dbReference type="PROSITE" id="PS50878"/>
    </source>
</evidence>
<dbReference type="PROSITE" id="PS50878">
    <property type="entry name" value="RT_POL"/>
    <property type="match status" value="1"/>
</dbReference>